<name>A0AB40C3U7_DIOCR</name>
<dbReference type="Pfam" id="PF00069">
    <property type="entry name" value="Pkinase"/>
    <property type="match status" value="1"/>
</dbReference>
<dbReference type="PANTHER" id="PTHR48007:SF40">
    <property type="entry name" value="SERINE-THREONINE_TYROSINE-PROTEIN KINASE CATALYTIC DOMAIN-CONTAINING PROTEIN"/>
    <property type="match status" value="1"/>
</dbReference>
<feature type="chain" id="PRO_5044304997" evidence="10">
    <location>
        <begin position="31"/>
        <end position="609"/>
    </location>
</feature>
<evidence type="ECO:0000256" key="1">
    <source>
        <dbReference type="ARBA" id="ARBA00004167"/>
    </source>
</evidence>
<dbReference type="Pfam" id="PF08263">
    <property type="entry name" value="LRRNT_2"/>
    <property type="match status" value="1"/>
</dbReference>
<dbReference type="SUPFAM" id="SSF56112">
    <property type="entry name" value="Protein kinase-like (PK-like)"/>
    <property type="match status" value="1"/>
</dbReference>
<feature type="domain" description="Protein kinase" evidence="11">
    <location>
        <begin position="327"/>
        <end position="609"/>
    </location>
</feature>
<feature type="transmembrane region" description="Helical" evidence="9">
    <location>
        <begin position="253"/>
        <end position="277"/>
    </location>
</feature>
<protein>
    <submittedName>
        <fullName evidence="13">Pollen receptor-like kinase 4</fullName>
    </submittedName>
</protein>
<gene>
    <name evidence="13" type="primary">LOC120271868</name>
</gene>
<evidence type="ECO:0000256" key="5">
    <source>
        <dbReference type="ARBA" id="ARBA00022737"/>
    </source>
</evidence>
<comment type="subcellular location">
    <subcellularLocation>
        <location evidence="1">Membrane</location>
        <topology evidence="1">Single-pass membrane protein</topology>
    </subcellularLocation>
</comment>
<dbReference type="RefSeq" id="XP_039134475.1">
    <property type="nucleotide sequence ID" value="XM_039278541.1"/>
</dbReference>
<dbReference type="Gene3D" id="1.10.510.10">
    <property type="entry name" value="Transferase(Phosphotransferase) domain 1"/>
    <property type="match status" value="1"/>
</dbReference>
<evidence type="ECO:0000256" key="2">
    <source>
        <dbReference type="ARBA" id="ARBA00022614"/>
    </source>
</evidence>
<dbReference type="PROSITE" id="PS50011">
    <property type="entry name" value="PROTEIN_KINASE_DOM"/>
    <property type="match status" value="1"/>
</dbReference>
<dbReference type="InterPro" id="IPR000719">
    <property type="entry name" value="Prot_kinase_dom"/>
</dbReference>
<evidence type="ECO:0000256" key="6">
    <source>
        <dbReference type="ARBA" id="ARBA00022989"/>
    </source>
</evidence>
<keyword evidence="5" id="KW-0677">Repeat</keyword>
<keyword evidence="3 9" id="KW-0812">Transmembrane</keyword>
<keyword evidence="6 9" id="KW-1133">Transmembrane helix</keyword>
<dbReference type="AlphaFoldDB" id="A0AB40C3U7"/>
<dbReference type="InterPro" id="IPR013210">
    <property type="entry name" value="LRR_N_plant-typ"/>
</dbReference>
<dbReference type="InterPro" id="IPR032675">
    <property type="entry name" value="LRR_dom_sf"/>
</dbReference>
<dbReference type="Proteomes" id="UP001515500">
    <property type="component" value="Chromosome 11"/>
</dbReference>
<dbReference type="GO" id="GO:0005524">
    <property type="term" value="F:ATP binding"/>
    <property type="evidence" value="ECO:0007669"/>
    <property type="project" value="InterPro"/>
</dbReference>
<dbReference type="GO" id="GO:0004672">
    <property type="term" value="F:protein kinase activity"/>
    <property type="evidence" value="ECO:0007669"/>
    <property type="project" value="InterPro"/>
</dbReference>
<keyword evidence="2" id="KW-0433">Leucine-rich repeat</keyword>
<dbReference type="PANTHER" id="PTHR48007">
    <property type="entry name" value="LEUCINE-RICH REPEAT RECEPTOR-LIKE PROTEIN KINASE PXC1"/>
    <property type="match status" value="1"/>
</dbReference>
<dbReference type="FunFam" id="3.80.10.10:FF:000129">
    <property type="entry name" value="Leucine-rich repeat receptor-like kinase"/>
    <property type="match status" value="1"/>
</dbReference>
<evidence type="ECO:0000256" key="8">
    <source>
        <dbReference type="SAM" id="MobiDB-lite"/>
    </source>
</evidence>
<feature type="compositionally biased region" description="Low complexity" evidence="8">
    <location>
        <begin position="231"/>
        <end position="246"/>
    </location>
</feature>
<evidence type="ECO:0000259" key="11">
    <source>
        <dbReference type="PROSITE" id="PS50011"/>
    </source>
</evidence>
<evidence type="ECO:0000313" key="12">
    <source>
        <dbReference type="Proteomes" id="UP001515500"/>
    </source>
</evidence>
<dbReference type="GeneID" id="120271868"/>
<dbReference type="InterPro" id="IPR011009">
    <property type="entry name" value="Kinase-like_dom_sf"/>
</dbReference>
<feature type="region of interest" description="Disordered" evidence="8">
    <location>
        <begin position="217"/>
        <end position="246"/>
    </location>
</feature>
<evidence type="ECO:0000256" key="10">
    <source>
        <dbReference type="SAM" id="SignalP"/>
    </source>
</evidence>
<keyword evidence="7 9" id="KW-0472">Membrane</keyword>
<dbReference type="Gene3D" id="3.80.10.10">
    <property type="entry name" value="Ribonuclease Inhibitor"/>
    <property type="match status" value="1"/>
</dbReference>
<reference evidence="13" key="1">
    <citation type="submission" date="2025-08" db="UniProtKB">
        <authorList>
            <consortium name="RefSeq"/>
        </authorList>
    </citation>
    <scope>IDENTIFICATION</scope>
</reference>
<dbReference type="GO" id="GO:0016020">
    <property type="term" value="C:membrane"/>
    <property type="evidence" value="ECO:0007669"/>
    <property type="project" value="UniProtKB-SubCell"/>
</dbReference>
<sequence length="609" mass="68916">MQTNMTTLLIILFLLLLLLVLLLHVNNVNGSEFFHEERDSLIQLRDSLTSISNLHSNWTGPPCHKDQSRWLGITCSDSHVIGIDLQGIELTGTLLSTSFQNITFLTNLSLSNNALHGDLPTLKGLVHLRVVSLSKNRFFGSIPIEYVSLSNISQLELQDNLLNGSIPLFEQQSLVIFNVSYNFLQGKIPQTSVLQRFPSSSFDNNLELCGKPLNKPCNVTSQTQDQDHPVSSSNLAPSNPSASSSSSTKSLEVWSLVLIAIAAVILPILVIICILCYKRRHKKPIKLGYNHMESVSKEQNSKKKTMNVELEFFDKERQMFDLDELLRSSAEMIGKGKLGITYKARMQSGSFLVVKRLKAMNGVTRHEFAHQIQLLGRLKHENLLQIITYYYSNEEKLVIYEHVPNGSLFQLLHGHEGEGKVHLNWEARKHIIKGIARGMVYLHQSLPNDEVPHGNLKSSNVLIDHSNRYPYFSPKLTDFGMQLLVGKAYTRKLAVGKSPEVSKGDIRDQLTVKADVFCFGIVLLEMITGKVLSENEEEVFEWLKMISDNKWSTEILDSELVVEKGKHMEMFKLVGIGLECVAMEPEKRPLMSEVVRNMEEKDEEITMWM</sequence>
<proteinExistence type="predicted"/>
<accession>A0AB40C3U7</accession>
<keyword evidence="12" id="KW-1185">Reference proteome</keyword>
<keyword evidence="4 10" id="KW-0732">Signal</keyword>
<organism evidence="12 13">
    <name type="scientific">Dioscorea cayennensis subsp. rotundata</name>
    <name type="common">White Guinea yam</name>
    <name type="synonym">Dioscorea rotundata</name>
    <dbReference type="NCBI Taxonomy" id="55577"/>
    <lineage>
        <taxon>Eukaryota</taxon>
        <taxon>Viridiplantae</taxon>
        <taxon>Streptophyta</taxon>
        <taxon>Embryophyta</taxon>
        <taxon>Tracheophyta</taxon>
        <taxon>Spermatophyta</taxon>
        <taxon>Magnoliopsida</taxon>
        <taxon>Liliopsida</taxon>
        <taxon>Dioscoreales</taxon>
        <taxon>Dioscoreaceae</taxon>
        <taxon>Dioscorea</taxon>
    </lineage>
</organism>
<evidence type="ECO:0000256" key="9">
    <source>
        <dbReference type="SAM" id="Phobius"/>
    </source>
</evidence>
<dbReference type="InterPro" id="IPR046959">
    <property type="entry name" value="PRK1-6/SRF4-like"/>
</dbReference>
<feature type="signal peptide" evidence="10">
    <location>
        <begin position="1"/>
        <end position="30"/>
    </location>
</feature>
<evidence type="ECO:0000256" key="3">
    <source>
        <dbReference type="ARBA" id="ARBA00022692"/>
    </source>
</evidence>
<evidence type="ECO:0000256" key="4">
    <source>
        <dbReference type="ARBA" id="ARBA00022729"/>
    </source>
</evidence>
<dbReference type="SUPFAM" id="SSF52058">
    <property type="entry name" value="L domain-like"/>
    <property type="match status" value="1"/>
</dbReference>
<dbReference type="Gene3D" id="3.30.200.20">
    <property type="entry name" value="Phosphorylase Kinase, domain 1"/>
    <property type="match status" value="1"/>
</dbReference>
<evidence type="ECO:0000313" key="13">
    <source>
        <dbReference type="RefSeq" id="XP_039134475.1"/>
    </source>
</evidence>
<evidence type="ECO:0000256" key="7">
    <source>
        <dbReference type="ARBA" id="ARBA00023136"/>
    </source>
</evidence>